<organism evidence="1 2">
    <name type="scientific">Zostera marina</name>
    <name type="common">Eelgrass</name>
    <dbReference type="NCBI Taxonomy" id="29655"/>
    <lineage>
        <taxon>Eukaryota</taxon>
        <taxon>Viridiplantae</taxon>
        <taxon>Streptophyta</taxon>
        <taxon>Embryophyta</taxon>
        <taxon>Tracheophyta</taxon>
        <taxon>Spermatophyta</taxon>
        <taxon>Magnoliopsida</taxon>
        <taxon>Liliopsida</taxon>
        <taxon>Zosteraceae</taxon>
        <taxon>Zostera</taxon>
    </lineage>
</organism>
<reference evidence="2" key="1">
    <citation type="journal article" date="2016" name="Nature">
        <title>The genome of the seagrass Zostera marina reveals angiosperm adaptation to the sea.</title>
        <authorList>
            <person name="Olsen J.L."/>
            <person name="Rouze P."/>
            <person name="Verhelst B."/>
            <person name="Lin Y.-C."/>
            <person name="Bayer T."/>
            <person name="Collen J."/>
            <person name="Dattolo E."/>
            <person name="De Paoli E."/>
            <person name="Dittami S."/>
            <person name="Maumus F."/>
            <person name="Michel G."/>
            <person name="Kersting A."/>
            <person name="Lauritano C."/>
            <person name="Lohaus R."/>
            <person name="Toepel M."/>
            <person name="Tonon T."/>
            <person name="Vanneste K."/>
            <person name="Amirebrahimi M."/>
            <person name="Brakel J."/>
            <person name="Bostroem C."/>
            <person name="Chovatia M."/>
            <person name="Grimwood J."/>
            <person name="Jenkins J.W."/>
            <person name="Jueterbock A."/>
            <person name="Mraz A."/>
            <person name="Stam W.T."/>
            <person name="Tice H."/>
            <person name="Bornberg-Bauer E."/>
            <person name="Green P.J."/>
            <person name="Pearson G.A."/>
            <person name="Procaccini G."/>
            <person name="Duarte C.M."/>
            <person name="Schmutz J."/>
            <person name="Reusch T.B.H."/>
            <person name="Van de Peer Y."/>
        </authorList>
    </citation>
    <scope>NUCLEOTIDE SEQUENCE [LARGE SCALE GENOMIC DNA]</scope>
    <source>
        <strain evidence="2">cv. Finnish</strain>
    </source>
</reference>
<dbReference type="OrthoDB" id="680110at2759"/>
<name>A0A0K9PHV9_ZOSMR</name>
<comment type="caution">
    <text evidence="1">The sequence shown here is derived from an EMBL/GenBank/DDBJ whole genome shotgun (WGS) entry which is preliminary data.</text>
</comment>
<dbReference type="EMBL" id="LFYR01000834">
    <property type="protein sequence ID" value="KMZ68569.1"/>
    <property type="molecule type" value="Genomic_DNA"/>
</dbReference>
<evidence type="ECO:0000313" key="2">
    <source>
        <dbReference type="Proteomes" id="UP000036987"/>
    </source>
</evidence>
<gene>
    <name evidence="1" type="ORF">ZOSMA_237G00300</name>
</gene>
<keyword evidence="2" id="KW-1185">Reference proteome</keyword>
<protein>
    <submittedName>
        <fullName evidence="1">Uncharacterized protein</fullName>
    </submittedName>
</protein>
<dbReference type="Proteomes" id="UP000036987">
    <property type="component" value="Unassembled WGS sequence"/>
</dbReference>
<accession>A0A0K9PHV9</accession>
<evidence type="ECO:0000313" key="1">
    <source>
        <dbReference type="EMBL" id="KMZ68569.1"/>
    </source>
</evidence>
<dbReference type="AlphaFoldDB" id="A0A0K9PHV9"/>
<proteinExistence type="predicted"/>
<sequence length="190" mass="20916">MGVILVLILGLVLLFVFLVVFFELFFSLHCVSQQSPQSLPTTVASPSANHQKRRLQDEVVVQMGGQSVTGTSAYYSHGVLQLPPCGHLFHEENNGEVRVKNGLHFFGLLSPATSVVKEECDVESVAHRSVNFMRISNPIYGDGVHLGTSPPFVTPDTSPSQMDEETDDEDIISPPLTYMQKLPAFGLFRI</sequence>